<dbReference type="AlphaFoldDB" id="A0A518BKI2"/>
<dbReference type="InterPro" id="IPR011044">
    <property type="entry name" value="Quino_amine_DH_bsu"/>
</dbReference>
<name>A0A518BKI2_9BACT</name>
<dbReference type="PROSITE" id="PS50853">
    <property type="entry name" value="FN3"/>
    <property type="match status" value="1"/>
</dbReference>
<evidence type="ECO:0000256" key="3">
    <source>
        <dbReference type="ARBA" id="ARBA00023004"/>
    </source>
</evidence>
<accession>A0A518BKI2</accession>
<keyword evidence="2 4" id="KW-0479">Metal-binding</keyword>
<dbReference type="GO" id="GO:0009055">
    <property type="term" value="F:electron transfer activity"/>
    <property type="evidence" value="ECO:0007669"/>
    <property type="project" value="InterPro"/>
</dbReference>
<dbReference type="InterPro" id="IPR051200">
    <property type="entry name" value="Host-pathogen_enzymatic-act"/>
</dbReference>
<dbReference type="InterPro" id="IPR036909">
    <property type="entry name" value="Cyt_c-like_dom_sf"/>
</dbReference>
<dbReference type="PROSITE" id="PS51007">
    <property type="entry name" value="CYTC"/>
    <property type="match status" value="1"/>
</dbReference>
<evidence type="ECO:0000259" key="6">
    <source>
        <dbReference type="PROSITE" id="PS50853"/>
    </source>
</evidence>
<feature type="signal peptide" evidence="5">
    <location>
        <begin position="1"/>
        <end position="25"/>
    </location>
</feature>
<proteinExistence type="predicted"/>
<dbReference type="GO" id="GO:0046872">
    <property type="term" value="F:metal ion binding"/>
    <property type="evidence" value="ECO:0007669"/>
    <property type="project" value="UniProtKB-KW"/>
</dbReference>
<evidence type="ECO:0000256" key="1">
    <source>
        <dbReference type="ARBA" id="ARBA00022617"/>
    </source>
</evidence>
<dbReference type="SUPFAM" id="SSF49265">
    <property type="entry name" value="Fibronectin type III"/>
    <property type="match status" value="1"/>
</dbReference>
<dbReference type="Proteomes" id="UP000316921">
    <property type="component" value="Chromosome"/>
</dbReference>
<evidence type="ECO:0000256" key="5">
    <source>
        <dbReference type="SAM" id="SignalP"/>
    </source>
</evidence>
<dbReference type="Gene3D" id="2.130.10.10">
    <property type="entry name" value="YVTN repeat-like/Quinoprotein amine dehydrogenase"/>
    <property type="match status" value="2"/>
</dbReference>
<dbReference type="InterPro" id="IPR036116">
    <property type="entry name" value="FN3_sf"/>
</dbReference>
<feature type="domain" description="Cytochrome c" evidence="7">
    <location>
        <begin position="649"/>
        <end position="782"/>
    </location>
</feature>
<evidence type="ECO:0000313" key="9">
    <source>
        <dbReference type="Proteomes" id="UP000316921"/>
    </source>
</evidence>
<organism evidence="8 9">
    <name type="scientific">Engelhardtia mirabilis</name>
    <dbReference type="NCBI Taxonomy" id="2528011"/>
    <lineage>
        <taxon>Bacteria</taxon>
        <taxon>Pseudomonadati</taxon>
        <taxon>Planctomycetota</taxon>
        <taxon>Planctomycetia</taxon>
        <taxon>Planctomycetia incertae sedis</taxon>
        <taxon>Engelhardtia</taxon>
    </lineage>
</organism>
<feature type="chain" id="PRO_5021741243" description="Lactonase, 7-bladed beta-propeller" evidence="5">
    <location>
        <begin position="26"/>
        <end position="1159"/>
    </location>
</feature>
<dbReference type="CDD" id="cd00063">
    <property type="entry name" value="FN3"/>
    <property type="match status" value="1"/>
</dbReference>
<feature type="domain" description="Fibronectin type-III" evidence="6">
    <location>
        <begin position="939"/>
        <end position="1030"/>
    </location>
</feature>
<dbReference type="Gene3D" id="2.60.40.10">
    <property type="entry name" value="Immunoglobulins"/>
    <property type="match status" value="1"/>
</dbReference>
<protein>
    <recommendedName>
        <fullName evidence="10">Lactonase, 7-bladed beta-propeller</fullName>
    </recommendedName>
</protein>
<keyword evidence="3 4" id="KW-0408">Iron</keyword>
<dbReference type="InterPro" id="IPR013783">
    <property type="entry name" value="Ig-like_fold"/>
</dbReference>
<keyword evidence="9" id="KW-1185">Reference proteome</keyword>
<dbReference type="InterPro" id="IPR009056">
    <property type="entry name" value="Cyt_c-like_dom"/>
</dbReference>
<dbReference type="SUPFAM" id="SSF46626">
    <property type="entry name" value="Cytochrome c"/>
    <property type="match status" value="1"/>
</dbReference>
<keyword evidence="5" id="KW-0732">Signal</keyword>
<reference evidence="8 9" key="1">
    <citation type="submission" date="2019-02" db="EMBL/GenBank/DDBJ databases">
        <title>Deep-cultivation of Planctomycetes and their phenomic and genomic characterization uncovers novel biology.</title>
        <authorList>
            <person name="Wiegand S."/>
            <person name="Jogler M."/>
            <person name="Boedeker C."/>
            <person name="Pinto D."/>
            <person name="Vollmers J."/>
            <person name="Rivas-Marin E."/>
            <person name="Kohn T."/>
            <person name="Peeters S.H."/>
            <person name="Heuer A."/>
            <person name="Rast P."/>
            <person name="Oberbeckmann S."/>
            <person name="Bunk B."/>
            <person name="Jeske O."/>
            <person name="Meyerdierks A."/>
            <person name="Storesund J.E."/>
            <person name="Kallscheuer N."/>
            <person name="Luecker S."/>
            <person name="Lage O.M."/>
            <person name="Pohl T."/>
            <person name="Merkel B.J."/>
            <person name="Hornburger P."/>
            <person name="Mueller R.-W."/>
            <person name="Bruemmer F."/>
            <person name="Labrenz M."/>
            <person name="Spormann A.M."/>
            <person name="Op den Camp H."/>
            <person name="Overmann J."/>
            <person name="Amann R."/>
            <person name="Jetten M.S.M."/>
            <person name="Mascher T."/>
            <person name="Medema M.H."/>
            <person name="Devos D.P."/>
            <person name="Kaster A.-K."/>
            <person name="Ovreas L."/>
            <person name="Rohde M."/>
            <person name="Galperin M.Y."/>
            <person name="Jogler C."/>
        </authorList>
    </citation>
    <scope>NUCLEOTIDE SEQUENCE [LARGE SCALE GENOMIC DNA]</scope>
    <source>
        <strain evidence="8 9">Pla133</strain>
    </source>
</reference>
<dbReference type="PANTHER" id="PTHR47197">
    <property type="entry name" value="PROTEIN NIRF"/>
    <property type="match status" value="1"/>
</dbReference>
<dbReference type="RefSeq" id="WP_419192433.1">
    <property type="nucleotide sequence ID" value="NZ_CP036287.1"/>
</dbReference>
<dbReference type="KEGG" id="pbap:Pla133_25670"/>
<evidence type="ECO:0000313" key="8">
    <source>
        <dbReference type="EMBL" id="QDU67484.1"/>
    </source>
</evidence>
<evidence type="ECO:0008006" key="10">
    <source>
        <dbReference type="Google" id="ProtNLM"/>
    </source>
</evidence>
<gene>
    <name evidence="8" type="ORF">Pla133_25670</name>
</gene>
<dbReference type="PROSITE" id="PS00018">
    <property type="entry name" value="EF_HAND_1"/>
    <property type="match status" value="1"/>
</dbReference>
<keyword evidence="1 4" id="KW-0349">Heme</keyword>
<dbReference type="InterPro" id="IPR003961">
    <property type="entry name" value="FN3_dom"/>
</dbReference>
<dbReference type="PANTHER" id="PTHR47197:SF3">
    <property type="entry name" value="DIHYDRO-HEME D1 DEHYDROGENASE"/>
    <property type="match status" value="1"/>
</dbReference>
<dbReference type="EMBL" id="CP036287">
    <property type="protein sequence ID" value="QDU67484.1"/>
    <property type="molecule type" value="Genomic_DNA"/>
</dbReference>
<sequence length="1159" mass="122286" precursor="true">MTTSNRSQLATLAAFVLSVALPCGALTQGSFVNWEHPHVHPLELTPSGVRLLAVNTADNRLEVFDASGGTLVPLWPIDVGVDPVSVRARNDTEAWVVNHVSDSISIVDLGTGELKWTLPTADEPADVVFAGTPLRAFVTCSQANLVQVFDPSNLALPPVEIALDAEEPRALAVSPGSDRVYVAIFESGNGTTVLGGDKVEETVPAGTLFPPNIVGEPFTPYGGQNPPPNSGSSFFPAQNPINPPPPRVSHVVKKDDQGRWMDDNGADWTQWVSGNDAPLSGRIVGWDVNDYDLAVIETSDLSVSYVRRLMNVDMALAVNPVDGRVTVVGTDAINEVRFEPNLTGIFLRVLAAFVDVDQAASSVVDMNAGHLDYSVGTLPQTERDKSIGDPRGIAWNAAGTRAYVTGMGSNNLIVLDSTGARVGLAPTIEVGEGPTGVVLHESAGRAYVLNKFEASISVVDLQSELETARVDFFDPSPLAIKLGRKHLYDTHKGSGLGHVSCGSCHVDSRLDRLVWDLGDPGGEMKSIAGQNLAAGLPVFSYETFEDWHPMKGPLQTQTLQDIIGKEPFHWRGDKFGIEDFNGAFVSLQGDDAVLSPTEMQEFEDFLATITFAPNPNRNFDNSLPTALDVSDHLATGRFHLPAGTPLPPGNAEIGLLRFRPPVLLSNNKACATCHTLPTGFGTDHTWDGTAFVPLPLGPLGESHTMLTASQTQAAHTVRVAPLRNVFERTGLSYNRVNNRSGVGIRHDGTIDAVERTISNPIFTGIDSDQDVANLVAFLMSFSGSELPLSDGTKPLEPPGPLSKDTHAGVGRQVTIESLATTSPEQLATIQTMQAMADQGRVGVVAKGRRAGEERGFTYVGADLWQSDRASELVSTAMLQSGATPQEKMVFVLVPLGTELRVGIDRDEDGFLDRDELDVAADPADPLSTPGACVAAIPAAPVNLAASSPDKFQIRLTWNDLAADETFYEVGRSVAGVGKFDLIARLPADTTSFTDIGLLCGQPYDYRVAARNCAGAAAATIAAVTDGCQSLVGDVAQLSLASGGTQNLALEAGPTLAGAIYLVLGSLSGTAPGFSLDGVVLPLNGDDYFQLTLLSASGPPIVNSLGVLDDSGRGTADLVLPAGSAPTLVGTTAHHAFLVIDPASAAVRFASNAESVSLVP</sequence>
<dbReference type="InterPro" id="IPR018247">
    <property type="entry name" value="EF_Hand_1_Ca_BS"/>
</dbReference>
<evidence type="ECO:0000259" key="7">
    <source>
        <dbReference type="PROSITE" id="PS51007"/>
    </source>
</evidence>
<evidence type="ECO:0000256" key="2">
    <source>
        <dbReference type="ARBA" id="ARBA00022723"/>
    </source>
</evidence>
<evidence type="ECO:0000256" key="4">
    <source>
        <dbReference type="PROSITE-ProRule" id="PRU00433"/>
    </source>
</evidence>
<dbReference type="SUPFAM" id="SSF50969">
    <property type="entry name" value="YVTN repeat-like/Quinoprotein amine dehydrogenase"/>
    <property type="match status" value="1"/>
</dbReference>
<dbReference type="InterPro" id="IPR015943">
    <property type="entry name" value="WD40/YVTN_repeat-like_dom_sf"/>
</dbReference>
<dbReference type="GO" id="GO:0020037">
    <property type="term" value="F:heme binding"/>
    <property type="evidence" value="ECO:0007669"/>
    <property type="project" value="InterPro"/>
</dbReference>